<dbReference type="HOGENOM" id="CLU_514797_0_0_1"/>
<dbReference type="InterPro" id="IPR010730">
    <property type="entry name" value="HET"/>
</dbReference>
<keyword evidence="1" id="KW-0479">Metal-binding</keyword>
<dbReference type="KEGG" id="npa:UCRNP2_4747"/>
<dbReference type="SMART" id="SM00184">
    <property type="entry name" value="RING"/>
    <property type="match status" value="1"/>
</dbReference>
<name>R1GJP3_BOTPV</name>
<dbReference type="GO" id="GO:0008270">
    <property type="term" value="F:zinc ion binding"/>
    <property type="evidence" value="ECO:0007669"/>
    <property type="project" value="UniProtKB-KW"/>
</dbReference>
<dbReference type="InterPro" id="IPR017907">
    <property type="entry name" value="Znf_RING_CS"/>
</dbReference>
<protein>
    <submittedName>
        <fullName evidence="6">Putative heterokaryon incompatibility protein</fullName>
    </submittedName>
</protein>
<reference evidence="7" key="1">
    <citation type="journal article" date="2013" name="Genome Announc.">
        <title>Draft genome sequence of Neofusicoccum parvum isolate UCR-NP2, a fungal vascular pathogen associated with grapevine cankers.</title>
        <authorList>
            <person name="Blanco-Ulate B."/>
            <person name="Rolshausen P."/>
            <person name="Cantu D."/>
        </authorList>
    </citation>
    <scope>NUCLEOTIDE SEQUENCE [LARGE SCALE GENOMIC DNA]</scope>
    <source>
        <strain evidence="7">UCR-NP2</strain>
    </source>
</reference>
<dbReference type="Pfam" id="PF06985">
    <property type="entry name" value="HET"/>
    <property type="match status" value="1"/>
</dbReference>
<evidence type="ECO:0000259" key="5">
    <source>
        <dbReference type="PROSITE" id="PS50089"/>
    </source>
</evidence>
<dbReference type="PANTHER" id="PTHR33112">
    <property type="entry name" value="DOMAIN PROTEIN, PUTATIVE-RELATED"/>
    <property type="match status" value="1"/>
</dbReference>
<feature type="domain" description="RING-type" evidence="5">
    <location>
        <begin position="438"/>
        <end position="488"/>
    </location>
</feature>
<gene>
    <name evidence="6" type="ORF">UCRNP2_4747</name>
</gene>
<dbReference type="InterPro" id="IPR013083">
    <property type="entry name" value="Znf_RING/FYVE/PHD"/>
</dbReference>
<dbReference type="SUPFAM" id="SSF57850">
    <property type="entry name" value="RING/U-box"/>
    <property type="match status" value="1"/>
</dbReference>
<dbReference type="STRING" id="1287680.R1GJP3"/>
<dbReference type="PROSITE" id="PS00518">
    <property type="entry name" value="ZF_RING_1"/>
    <property type="match status" value="1"/>
</dbReference>
<dbReference type="Proteomes" id="UP000013521">
    <property type="component" value="Unassembled WGS sequence"/>
</dbReference>
<keyword evidence="2 4" id="KW-0863">Zinc-finger</keyword>
<evidence type="ECO:0000256" key="2">
    <source>
        <dbReference type="ARBA" id="ARBA00022771"/>
    </source>
</evidence>
<evidence type="ECO:0000256" key="4">
    <source>
        <dbReference type="PROSITE-ProRule" id="PRU00175"/>
    </source>
</evidence>
<sequence>MEASASLCCICQALIIDDSRHEGIAYCTEDAVQRLLFVDLLPEIEAGSRSRKDDLKLGIKRLPVPFTRDDVFPDLPCLTDSARAGCGFCAALKAALQSHELPELPARCAVSMMQAEYEWEVKIQEDNEDDWPQNLVLERLSLWVEVDDRIMFQLWFKITCPPGECARWLNIKRQPLLDYEFWDQGDIMLNSWVAETIDHLPARQENGKAPTRLLDVGWLRGNEQIRLVVTAQHPDVFGVLGERWPGYLALSHCWGETKAPCPRMLPTQKDNFSQYCEEIPAQAFPAPCRDAIRVTRALGFRYLWIDAFCIIQDDQADWEREFPRIADAYNNAYLTIAPPRSTSSHEGFLPTARTGARIPFTSAVSPEVRGEYSVHQLHACAATPRCEARDRCAEQQAAAGEHAFVQAARRLEVGAETLSLASGGGRVLADALDPDDLCPVCHLLLLAPVRTACGHAFCAACMARWAGVSARSSAVVPRNVKASCPMCRTLTAAAPDYQREYALRAKYPERWAERCRQEEEEDEGGEVGQ</sequence>
<evidence type="ECO:0000256" key="3">
    <source>
        <dbReference type="ARBA" id="ARBA00022833"/>
    </source>
</evidence>
<dbReference type="Gene3D" id="3.30.40.10">
    <property type="entry name" value="Zinc/RING finger domain, C3HC4 (zinc finger)"/>
    <property type="match status" value="1"/>
</dbReference>
<proteinExistence type="predicted"/>
<dbReference type="EMBL" id="KB916201">
    <property type="protein sequence ID" value="EOD48501.1"/>
    <property type="molecule type" value="Genomic_DNA"/>
</dbReference>
<dbReference type="InterPro" id="IPR001841">
    <property type="entry name" value="Znf_RING"/>
</dbReference>
<organism evidence="6 7">
    <name type="scientific">Botryosphaeria parva (strain UCR-NP2)</name>
    <name type="common">Grapevine canker fungus</name>
    <name type="synonym">Neofusicoccum parvum</name>
    <dbReference type="NCBI Taxonomy" id="1287680"/>
    <lineage>
        <taxon>Eukaryota</taxon>
        <taxon>Fungi</taxon>
        <taxon>Dikarya</taxon>
        <taxon>Ascomycota</taxon>
        <taxon>Pezizomycotina</taxon>
        <taxon>Dothideomycetes</taxon>
        <taxon>Dothideomycetes incertae sedis</taxon>
        <taxon>Botryosphaeriales</taxon>
        <taxon>Botryosphaeriaceae</taxon>
        <taxon>Neofusicoccum</taxon>
    </lineage>
</organism>
<dbReference type="InterPro" id="IPR049440">
    <property type="entry name" value="TRAF3/5_RING"/>
</dbReference>
<evidence type="ECO:0000313" key="7">
    <source>
        <dbReference type="Proteomes" id="UP000013521"/>
    </source>
</evidence>
<dbReference type="PANTHER" id="PTHR33112:SF16">
    <property type="entry name" value="HETEROKARYON INCOMPATIBILITY DOMAIN-CONTAINING PROTEIN"/>
    <property type="match status" value="1"/>
</dbReference>
<dbReference type="PROSITE" id="PS50089">
    <property type="entry name" value="ZF_RING_2"/>
    <property type="match status" value="1"/>
</dbReference>
<accession>R1GJP3</accession>
<evidence type="ECO:0000256" key="1">
    <source>
        <dbReference type="ARBA" id="ARBA00022723"/>
    </source>
</evidence>
<evidence type="ECO:0000313" key="6">
    <source>
        <dbReference type="EMBL" id="EOD48501.1"/>
    </source>
</evidence>
<dbReference type="OrthoDB" id="2958217at2759"/>
<dbReference type="Pfam" id="PF21363">
    <property type="entry name" value="TRAF3_RING"/>
    <property type="match status" value="1"/>
</dbReference>
<keyword evidence="3" id="KW-0862">Zinc</keyword>
<dbReference type="AlphaFoldDB" id="R1GJP3"/>